<dbReference type="Proteomes" id="UP000314294">
    <property type="component" value="Unassembled WGS sequence"/>
</dbReference>
<keyword evidence="2" id="KW-1185">Reference proteome</keyword>
<dbReference type="EMBL" id="SRLO01006089">
    <property type="protein sequence ID" value="TNN29076.1"/>
    <property type="molecule type" value="Genomic_DNA"/>
</dbReference>
<sequence length="143" mass="16515">MLTALICDADPQTRNRRSLVDREALLSEYLDAACSLLFELLLLGHNLSFIGYQVQQLVLVLSDPQESPLSPLQSVLLFQRCRLLLAILQHNARLAAHLRSHFREEFRYFVKLSCAEERLPARYPISQPTLQLVEQILTQHLHR</sequence>
<gene>
    <name evidence="1" type="ORF">EYF80_060775</name>
</gene>
<accession>A0A4Z2EJN9</accession>
<reference evidence="1 2" key="1">
    <citation type="submission" date="2019-03" db="EMBL/GenBank/DDBJ databases">
        <title>First draft genome of Liparis tanakae, snailfish: a comprehensive survey of snailfish specific genes.</title>
        <authorList>
            <person name="Kim W."/>
            <person name="Song I."/>
            <person name="Jeong J.-H."/>
            <person name="Kim D."/>
            <person name="Kim S."/>
            <person name="Ryu S."/>
            <person name="Song J.Y."/>
            <person name="Lee S.K."/>
        </authorList>
    </citation>
    <scope>NUCLEOTIDE SEQUENCE [LARGE SCALE GENOMIC DNA]</scope>
    <source>
        <tissue evidence="1">Muscle</tissue>
    </source>
</reference>
<protein>
    <submittedName>
        <fullName evidence="1">Uncharacterized protein</fullName>
    </submittedName>
</protein>
<dbReference type="AlphaFoldDB" id="A0A4Z2EJN9"/>
<comment type="caution">
    <text evidence="1">The sequence shown here is derived from an EMBL/GenBank/DDBJ whole genome shotgun (WGS) entry which is preliminary data.</text>
</comment>
<name>A0A4Z2EJN9_9TELE</name>
<organism evidence="1 2">
    <name type="scientific">Liparis tanakae</name>
    <name type="common">Tanaka's snailfish</name>
    <dbReference type="NCBI Taxonomy" id="230148"/>
    <lineage>
        <taxon>Eukaryota</taxon>
        <taxon>Metazoa</taxon>
        <taxon>Chordata</taxon>
        <taxon>Craniata</taxon>
        <taxon>Vertebrata</taxon>
        <taxon>Euteleostomi</taxon>
        <taxon>Actinopterygii</taxon>
        <taxon>Neopterygii</taxon>
        <taxon>Teleostei</taxon>
        <taxon>Neoteleostei</taxon>
        <taxon>Acanthomorphata</taxon>
        <taxon>Eupercaria</taxon>
        <taxon>Perciformes</taxon>
        <taxon>Cottioidei</taxon>
        <taxon>Cottales</taxon>
        <taxon>Liparidae</taxon>
        <taxon>Liparis</taxon>
    </lineage>
</organism>
<dbReference type="OrthoDB" id="6022562at2759"/>
<evidence type="ECO:0000313" key="1">
    <source>
        <dbReference type="EMBL" id="TNN29076.1"/>
    </source>
</evidence>
<dbReference type="Pfam" id="PF15087">
    <property type="entry name" value="DUF4551"/>
    <property type="match status" value="1"/>
</dbReference>
<dbReference type="InterPro" id="IPR027878">
    <property type="entry name" value="DUF4551"/>
</dbReference>
<proteinExistence type="predicted"/>
<dbReference type="PANTHER" id="PTHR35354:SF1">
    <property type="entry name" value="RGD1561648"/>
    <property type="match status" value="1"/>
</dbReference>
<evidence type="ECO:0000313" key="2">
    <source>
        <dbReference type="Proteomes" id="UP000314294"/>
    </source>
</evidence>
<dbReference type="PANTHER" id="PTHR35354">
    <property type="entry name" value="RGD1561648"/>
    <property type="match status" value="1"/>
</dbReference>